<evidence type="ECO:0000313" key="3">
    <source>
        <dbReference type="EMBL" id="GLS62092.1"/>
    </source>
</evidence>
<accession>A0A512IWQ8</accession>
<dbReference type="Proteomes" id="UP001156856">
    <property type="component" value="Unassembled WGS sequence"/>
</dbReference>
<feature type="region of interest" description="Disordered" evidence="1">
    <location>
        <begin position="1"/>
        <end position="61"/>
    </location>
</feature>
<evidence type="ECO:0000256" key="1">
    <source>
        <dbReference type="SAM" id="MobiDB-lite"/>
    </source>
</evidence>
<comment type="caution">
    <text evidence="2">The sequence shown here is derived from an EMBL/GenBank/DDBJ whole genome shotgun (WGS) entry which is preliminary data.</text>
</comment>
<dbReference type="RefSeq" id="WP_147023816.1">
    <property type="nucleotide sequence ID" value="NZ_BJZU01000003.1"/>
</dbReference>
<protein>
    <submittedName>
        <fullName evidence="2">Uncharacterized protein</fullName>
    </submittedName>
</protein>
<dbReference type="Proteomes" id="UP000321960">
    <property type="component" value="Unassembled WGS sequence"/>
</dbReference>
<reference evidence="2 4" key="3">
    <citation type="submission" date="2019-07" db="EMBL/GenBank/DDBJ databases">
        <title>Whole genome shotgun sequence of Methylobacterium oxalidis NBRC 107715.</title>
        <authorList>
            <person name="Hosoyama A."/>
            <person name="Uohara A."/>
            <person name="Ohji S."/>
            <person name="Ichikawa N."/>
        </authorList>
    </citation>
    <scope>NUCLEOTIDE SEQUENCE [LARGE SCALE GENOMIC DNA]</scope>
    <source>
        <strain evidence="2 4">NBRC 107715</strain>
    </source>
</reference>
<dbReference type="EMBL" id="BSPK01000004">
    <property type="protein sequence ID" value="GLS62092.1"/>
    <property type="molecule type" value="Genomic_DNA"/>
</dbReference>
<gene>
    <name evidence="3" type="ORF">GCM10007888_04730</name>
    <name evidence="2" type="ORF">MOX02_01850</name>
</gene>
<evidence type="ECO:0000313" key="5">
    <source>
        <dbReference type="Proteomes" id="UP001156856"/>
    </source>
</evidence>
<reference evidence="5" key="2">
    <citation type="journal article" date="2019" name="Int. J. Syst. Evol. Microbiol.">
        <title>The Global Catalogue of Microorganisms (GCM) 10K type strain sequencing project: providing services to taxonomists for standard genome sequencing and annotation.</title>
        <authorList>
            <consortium name="The Broad Institute Genomics Platform"/>
            <consortium name="The Broad Institute Genome Sequencing Center for Infectious Disease"/>
            <person name="Wu L."/>
            <person name="Ma J."/>
        </authorList>
    </citation>
    <scope>NUCLEOTIDE SEQUENCE [LARGE SCALE GENOMIC DNA]</scope>
    <source>
        <strain evidence="5">NBRC 107715</strain>
    </source>
</reference>
<evidence type="ECO:0000313" key="4">
    <source>
        <dbReference type="Proteomes" id="UP000321960"/>
    </source>
</evidence>
<proteinExistence type="predicted"/>
<keyword evidence="5" id="KW-1185">Reference proteome</keyword>
<reference evidence="3" key="1">
    <citation type="journal article" date="2014" name="Int. J. Syst. Evol. Microbiol.">
        <title>Complete genome of a new Firmicutes species belonging to the dominant human colonic microbiota ('Ruminococcus bicirculans') reveals two chromosomes and a selective capacity to utilize plant glucans.</title>
        <authorList>
            <consortium name="NISC Comparative Sequencing Program"/>
            <person name="Wegmann U."/>
            <person name="Louis P."/>
            <person name="Goesmann A."/>
            <person name="Henrissat B."/>
            <person name="Duncan S.H."/>
            <person name="Flint H.J."/>
        </authorList>
    </citation>
    <scope>NUCLEOTIDE SEQUENCE</scope>
    <source>
        <strain evidence="3">NBRC 107715</strain>
    </source>
</reference>
<sequence>MAETTTKPPEGQGKPGFRQDSPKPDDKANPANRQEAMNERLDEALEETFPSSDPVSVKVTK</sequence>
<dbReference type="EMBL" id="BJZU01000003">
    <property type="protein sequence ID" value="GEP02147.1"/>
    <property type="molecule type" value="Genomic_DNA"/>
</dbReference>
<dbReference type="AlphaFoldDB" id="A0A512IWQ8"/>
<reference evidence="3" key="4">
    <citation type="submission" date="2023-01" db="EMBL/GenBank/DDBJ databases">
        <title>Draft genome sequence of Methylobacterium oxalidis strain NBRC 107715.</title>
        <authorList>
            <person name="Sun Q."/>
            <person name="Mori K."/>
        </authorList>
    </citation>
    <scope>NUCLEOTIDE SEQUENCE</scope>
    <source>
        <strain evidence="3">NBRC 107715</strain>
    </source>
</reference>
<evidence type="ECO:0000313" key="2">
    <source>
        <dbReference type="EMBL" id="GEP02147.1"/>
    </source>
</evidence>
<organism evidence="2 4">
    <name type="scientific">Methylobacterium oxalidis</name>
    <dbReference type="NCBI Taxonomy" id="944322"/>
    <lineage>
        <taxon>Bacteria</taxon>
        <taxon>Pseudomonadati</taxon>
        <taxon>Pseudomonadota</taxon>
        <taxon>Alphaproteobacteria</taxon>
        <taxon>Hyphomicrobiales</taxon>
        <taxon>Methylobacteriaceae</taxon>
        <taxon>Methylobacterium</taxon>
    </lineage>
</organism>
<dbReference type="OrthoDB" id="7908694at2"/>
<name>A0A512IWQ8_9HYPH</name>